<gene>
    <name evidence="4" type="ORF">E9228_002888</name>
</gene>
<dbReference type="RefSeq" id="WP_166781211.1">
    <property type="nucleotide sequence ID" value="NZ_JAAOYO010000004.1"/>
</dbReference>
<comment type="caution">
    <text evidence="4">The sequence shown here is derived from an EMBL/GenBank/DDBJ whole genome shotgun (WGS) entry which is preliminary data.</text>
</comment>
<dbReference type="EMBL" id="JAAOYO010000004">
    <property type="protein sequence ID" value="NII42230.1"/>
    <property type="molecule type" value="Genomic_DNA"/>
</dbReference>
<feature type="transmembrane region" description="Helical" evidence="1">
    <location>
        <begin position="190"/>
        <end position="209"/>
    </location>
</feature>
<keyword evidence="5" id="KW-1185">Reference proteome</keyword>
<dbReference type="Pfam" id="PF01757">
    <property type="entry name" value="Acyl_transf_3"/>
    <property type="match status" value="1"/>
</dbReference>
<accession>A0ABX0TEM1</accession>
<name>A0ABX0TEM1_9MICO</name>
<reference evidence="4 5" key="1">
    <citation type="submission" date="2020-03" db="EMBL/GenBank/DDBJ databases">
        <title>Above-ground endophytic microbial communities from plants in different locations in the United States.</title>
        <authorList>
            <person name="Frank C."/>
        </authorList>
    </citation>
    <scope>NUCLEOTIDE SEQUENCE [LARGE SCALE GENOMIC DNA]</scope>
    <source>
        <strain evidence="4 5">WW7</strain>
    </source>
</reference>
<feature type="transmembrane region" description="Helical" evidence="1">
    <location>
        <begin position="248"/>
        <end position="268"/>
    </location>
</feature>
<dbReference type="InterPro" id="IPR002656">
    <property type="entry name" value="Acyl_transf_3_dom"/>
</dbReference>
<keyword evidence="1" id="KW-0812">Transmembrane</keyword>
<evidence type="ECO:0000259" key="3">
    <source>
        <dbReference type="Pfam" id="PF19040"/>
    </source>
</evidence>
<evidence type="ECO:0000256" key="1">
    <source>
        <dbReference type="SAM" id="Phobius"/>
    </source>
</evidence>
<feature type="transmembrane region" description="Helical" evidence="1">
    <location>
        <begin position="215"/>
        <end position="236"/>
    </location>
</feature>
<protein>
    <submittedName>
        <fullName evidence="4">Peptidoglycan/LPS O-acetylase OafA/YrhL</fullName>
    </submittedName>
</protein>
<sequence length="705" mass="74353">MSSPVSAPSDAGTAAGPTTGTRWDIQGLRAFAVLAVVVYHLWPNRLPGGFVGVDVFFVISGYLITGHLLREQVRSGRIALGAFWARRARRLLPGAFLTIVVTGVAVLLLVPSSLWGQYGRELIASTVYLQNWQLASDAVDYLASDNQPSPFQHFWSLSVEEQFYIALPLLLLLAGPVLRRTRAGGPVGTARVLLGLVAAVSLVWCVVETRTAPGIAYFSTATRGWEFAIGGLVATVPLARIDAPRVRAVRTGGAWLGAAGLVASLFVITPSTPFPGTAALLPVLSAALVVTAGGRSGLETVGRLAPVAFTGRISYAVYLWHWPAVVLLPIVLGHPLGTRGKAVVLVGALLLAALTTLFVEEPVRNAAWVRRLRPRRAAVLGLVATVAVVALGAGTLTALQVQVQQAAAYAARLERGDVACFGAAARIGSSDPCTDPRLADVRVPAPAAVARDDANSGACWSNRTADFNVCALGPRSGYRKHLLAVGDSHNNALMTAYRAIAEREHWRIDVAGHIGCYLTSAVQEAPTQGYTDSCQGWKRAATAWISDHADELDAVVVTHATTKSPVVVPPGSTDEQTVVDGLVTAWRTATDRGVPVIAIRDNPVARDDVVACLAQVQGPTDGACDLPRSQALTAFDGNEQAVAAIGARARYVDMTDWYCTATVCPAVIGGVLTHRDPTHLTATFATTLAPFLGDRLRSALGSLGR</sequence>
<dbReference type="PANTHER" id="PTHR23028:SF53">
    <property type="entry name" value="ACYL_TRANSF_3 DOMAIN-CONTAINING PROTEIN"/>
    <property type="match status" value="1"/>
</dbReference>
<dbReference type="InterPro" id="IPR043968">
    <property type="entry name" value="SGNH"/>
</dbReference>
<dbReference type="PANTHER" id="PTHR23028">
    <property type="entry name" value="ACETYLTRANSFERASE"/>
    <property type="match status" value="1"/>
</dbReference>
<organism evidence="4 5">
    <name type="scientific">Curtobacterium salicis</name>
    <dbReference type="NCBI Taxonomy" id="1779862"/>
    <lineage>
        <taxon>Bacteria</taxon>
        <taxon>Bacillati</taxon>
        <taxon>Actinomycetota</taxon>
        <taxon>Actinomycetes</taxon>
        <taxon>Micrococcales</taxon>
        <taxon>Microbacteriaceae</taxon>
        <taxon>Curtobacterium</taxon>
    </lineage>
</organism>
<feature type="transmembrane region" description="Helical" evidence="1">
    <location>
        <begin position="48"/>
        <end position="69"/>
    </location>
</feature>
<proteinExistence type="predicted"/>
<feature type="domain" description="SGNH" evidence="3">
    <location>
        <begin position="466"/>
        <end position="691"/>
    </location>
</feature>
<evidence type="ECO:0000313" key="5">
    <source>
        <dbReference type="Proteomes" id="UP001318300"/>
    </source>
</evidence>
<keyword evidence="1" id="KW-1133">Transmembrane helix</keyword>
<feature type="transmembrane region" description="Helical" evidence="1">
    <location>
        <begin position="379"/>
        <end position="399"/>
    </location>
</feature>
<dbReference type="Pfam" id="PF19040">
    <property type="entry name" value="SGNH"/>
    <property type="match status" value="1"/>
</dbReference>
<feature type="domain" description="Acyltransferase 3" evidence="2">
    <location>
        <begin position="24"/>
        <end position="354"/>
    </location>
</feature>
<evidence type="ECO:0000313" key="4">
    <source>
        <dbReference type="EMBL" id="NII42230.1"/>
    </source>
</evidence>
<dbReference type="Proteomes" id="UP001318300">
    <property type="component" value="Unassembled WGS sequence"/>
</dbReference>
<feature type="transmembrane region" description="Helical" evidence="1">
    <location>
        <begin position="162"/>
        <end position="178"/>
    </location>
</feature>
<feature type="transmembrane region" description="Helical" evidence="1">
    <location>
        <begin position="274"/>
        <end position="294"/>
    </location>
</feature>
<feature type="transmembrane region" description="Helical" evidence="1">
    <location>
        <begin position="90"/>
        <end position="110"/>
    </location>
</feature>
<dbReference type="InterPro" id="IPR050879">
    <property type="entry name" value="Acyltransferase_3"/>
</dbReference>
<evidence type="ECO:0000259" key="2">
    <source>
        <dbReference type="Pfam" id="PF01757"/>
    </source>
</evidence>
<feature type="transmembrane region" description="Helical" evidence="1">
    <location>
        <begin position="315"/>
        <end position="336"/>
    </location>
</feature>
<keyword evidence="1" id="KW-0472">Membrane</keyword>
<feature type="transmembrane region" description="Helical" evidence="1">
    <location>
        <begin position="342"/>
        <end position="359"/>
    </location>
</feature>